<dbReference type="EMBL" id="FP103042">
    <property type="protein sequence ID" value="CAX22778.1"/>
    <property type="molecule type" value="Genomic_DNA"/>
</dbReference>
<organism evidence="2 3">
    <name type="scientific">Methylorubrum extorquens (strain DSM 6343 / CIP 106787 / DM4)</name>
    <name type="common">Methylobacterium extorquens</name>
    <dbReference type="NCBI Taxonomy" id="661410"/>
    <lineage>
        <taxon>Bacteria</taxon>
        <taxon>Pseudomonadati</taxon>
        <taxon>Pseudomonadota</taxon>
        <taxon>Alphaproteobacteria</taxon>
        <taxon>Hyphomicrobiales</taxon>
        <taxon>Methylobacteriaceae</taxon>
        <taxon>Methylorubrum</taxon>
    </lineage>
</organism>
<dbReference type="AlphaFoldDB" id="C7CE74"/>
<dbReference type="KEGG" id="mdi:METDI1161"/>
<sequence length="105" mass="11402">MSKSAWTHGKIGFARVGAAGVLPTANGSPGWKPCLGEQDLSGDSSKAAERRYSRLRREFATVPHREADPTYNAGSSSGARSRRRPCPPHSTRAPPTILLIPRHQR</sequence>
<dbReference type="HOGENOM" id="CLU_2233352_0_0_5"/>
<evidence type="ECO:0000256" key="1">
    <source>
        <dbReference type="SAM" id="MobiDB-lite"/>
    </source>
</evidence>
<name>C7CE74_METED</name>
<proteinExistence type="predicted"/>
<evidence type="ECO:0000313" key="3">
    <source>
        <dbReference type="Proteomes" id="UP000008070"/>
    </source>
</evidence>
<feature type="compositionally biased region" description="Basic and acidic residues" evidence="1">
    <location>
        <begin position="46"/>
        <end position="68"/>
    </location>
</feature>
<dbReference type="Proteomes" id="UP000008070">
    <property type="component" value="Chromosome"/>
</dbReference>
<evidence type="ECO:0000313" key="2">
    <source>
        <dbReference type="EMBL" id="CAX22778.1"/>
    </source>
</evidence>
<gene>
    <name evidence="2" type="ORF">METD_I1161</name>
</gene>
<accession>C7CE74</accession>
<protein>
    <submittedName>
        <fullName evidence="2">Uncharacterized protein</fullName>
    </submittedName>
</protein>
<reference evidence="3" key="1">
    <citation type="journal article" date="2009" name="PLoS ONE">
        <title>Methylobacterium genome sequences: a reference blueprint to investigate microbial metabolism of C1 compounds from natural and industrial sources.</title>
        <authorList>
            <person name="Vuilleumier S."/>
            <person name="Chistoserdova L."/>
            <person name="Lee M.-C."/>
            <person name="Bringel F."/>
            <person name="Lajus A."/>
            <person name="Zhou Y."/>
            <person name="Gourion B."/>
            <person name="Barbe V."/>
            <person name="Chang J."/>
            <person name="Cruveiller S."/>
            <person name="Dossat C."/>
            <person name="Gillett W."/>
            <person name="Gruffaz C."/>
            <person name="Haugen E."/>
            <person name="Hourcade E."/>
            <person name="Levy R."/>
            <person name="Mangenot S."/>
            <person name="Muller E."/>
            <person name="Nadalig T."/>
            <person name="Pagni M."/>
            <person name="Penny C."/>
            <person name="Peyraud R."/>
            <person name="Robinson D.G."/>
            <person name="Roche D."/>
            <person name="Rouy Z."/>
            <person name="Saenampechek C."/>
            <person name="Salvignol G."/>
            <person name="Vallenet D."/>
            <person name="Wu Z."/>
            <person name="Marx C.J."/>
            <person name="Vorholt J.A."/>
            <person name="Olson M.V."/>
            <person name="Kaul R."/>
            <person name="Weissenbach J."/>
            <person name="Medigue C."/>
            <person name="Lidstrom M.E."/>
        </authorList>
    </citation>
    <scope>NUCLEOTIDE SEQUENCE [LARGE SCALE GENOMIC DNA]</scope>
    <source>
        <strain evidence="3">DSM 6343 / CIP 106787 / DM4</strain>
    </source>
</reference>
<feature type="region of interest" description="Disordered" evidence="1">
    <location>
        <begin position="22"/>
        <end position="105"/>
    </location>
</feature>